<dbReference type="Pfam" id="PF13377">
    <property type="entry name" value="Peripla_BP_3"/>
    <property type="match status" value="1"/>
</dbReference>
<dbReference type="InterPro" id="IPR000843">
    <property type="entry name" value="HTH_LacI"/>
</dbReference>
<organism evidence="5 6">
    <name type="scientific">Yersinia wautersii</name>
    <dbReference type="NCBI Taxonomy" id="1341643"/>
    <lineage>
        <taxon>Bacteria</taxon>
        <taxon>Pseudomonadati</taxon>
        <taxon>Pseudomonadota</taxon>
        <taxon>Gammaproteobacteria</taxon>
        <taxon>Enterobacterales</taxon>
        <taxon>Yersiniaceae</taxon>
        <taxon>Yersinia</taxon>
    </lineage>
</organism>
<gene>
    <name evidence="5" type="primary">cytR_3</name>
    <name evidence="5" type="ORF">ERS008478_02149</name>
</gene>
<evidence type="ECO:0000256" key="1">
    <source>
        <dbReference type="ARBA" id="ARBA00023015"/>
    </source>
</evidence>
<keyword evidence="1" id="KW-0805">Transcription regulation</keyword>
<dbReference type="InterPro" id="IPR046335">
    <property type="entry name" value="LacI/GalR-like_sensor"/>
</dbReference>
<evidence type="ECO:0000256" key="2">
    <source>
        <dbReference type="ARBA" id="ARBA00023125"/>
    </source>
</evidence>
<evidence type="ECO:0000313" key="6">
    <source>
        <dbReference type="Proteomes" id="UP000047420"/>
    </source>
</evidence>
<dbReference type="Gene3D" id="3.40.50.2300">
    <property type="match status" value="2"/>
</dbReference>
<feature type="domain" description="HTH lacI-type" evidence="4">
    <location>
        <begin position="31"/>
        <end position="90"/>
    </location>
</feature>
<reference evidence="5 6" key="1">
    <citation type="submission" date="2015-03" db="EMBL/GenBank/DDBJ databases">
        <authorList>
            <consortium name="Pathogen Informatics"/>
            <person name="Murphy D."/>
        </authorList>
    </citation>
    <scope>NUCLEOTIDE SEQUENCE [LARGE SCALE GENOMIC DNA]</scope>
    <source>
        <strain evidence="5 6">WP-931201</strain>
    </source>
</reference>
<dbReference type="GO" id="GO:0003677">
    <property type="term" value="F:DNA binding"/>
    <property type="evidence" value="ECO:0007669"/>
    <property type="project" value="UniProtKB-KW"/>
</dbReference>
<dbReference type="SMART" id="SM00354">
    <property type="entry name" value="HTH_LACI"/>
    <property type="match status" value="1"/>
</dbReference>
<evidence type="ECO:0000256" key="3">
    <source>
        <dbReference type="ARBA" id="ARBA00023163"/>
    </source>
</evidence>
<proteinExistence type="predicted"/>
<keyword evidence="2 5" id="KW-0238">DNA-binding</keyword>
<dbReference type="EMBL" id="CVMG01000014">
    <property type="protein sequence ID" value="CRG50561.1"/>
    <property type="molecule type" value="Genomic_DNA"/>
</dbReference>
<dbReference type="InterPro" id="IPR028082">
    <property type="entry name" value="Peripla_BP_I"/>
</dbReference>
<dbReference type="CDD" id="cd06285">
    <property type="entry name" value="PBP1_LacI-like"/>
    <property type="match status" value="1"/>
</dbReference>
<keyword evidence="6" id="KW-1185">Reference proteome</keyword>
<evidence type="ECO:0000313" key="5">
    <source>
        <dbReference type="EMBL" id="CRG50561.1"/>
    </source>
</evidence>
<evidence type="ECO:0000259" key="4">
    <source>
        <dbReference type="PROSITE" id="PS50932"/>
    </source>
</evidence>
<dbReference type="InterPro" id="IPR010982">
    <property type="entry name" value="Lambda_DNA-bd_dom_sf"/>
</dbReference>
<dbReference type="CDD" id="cd01392">
    <property type="entry name" value="HTH_LacI"/>
    <property type="match status" value="1"/>
</dbReference>
<dbReference type="PROSITE" id="PS50932">
    <property type="entry name" value="HTH_LACI_2"/>
    <property type="match status" value="1"/>
</dbReference>
<protein>
    <submittedName>
        <fullName evidence="5">DNA-binding transcriptional regulator CytR</fullName>
    </submittedName>
</protein>
<name>A0ABM9TF65_9GAMM</name>
<sequence>MCILLRCLNTQNIRKRRIAEEENMGNPKKHITLRALSEQLGLHVSTVSRVLNGAQDEISLAASPETVQRIRELASKNNYRPNPHATSLKTQRSQTIGVLVPRLSDLVLATIYEGIDESATKNHMFTFVSNTHDKVSAQRKLGEMALERRVDGLIIGDAHTGSENEFLNEINARGIPFILVSRHAGDYCAVTCNDYLGGKLAAEHLIEQGHTRLAVIAGEPFASTGLDRTAGFVDHCKASGITVSTDWIIHSHFDTQAGYEAGIKLLSAQRRPSAIFAVNDFIAIGLMGAARTQGITPGRDIAIVGFNDTPLASQLPIPLSSIQSPMREMGYSAMELLVERMKGNMVKSLVLEPTLMIRDSSIVNVI</sequence>
<accession>A0ABM9TF65</accession>
<dbReference type="PANTHER" id="PTHR30146:SF109">
    <property type="entry name" value="HTH-TYPE TRANSCRIPTIONAL REGULATOR GALS"/>
    <property type="match status" value="1"/>
</dbReference>
<dbReference type="SUPFAM" id="SSF47413">
    <property type="entry name" value="lambda repressor-like DNA-binding domains"/>
    <property type="match status" value="1"/>
</dbReference>
<comment type="caution">
    <text evidence="5">The sequence shown here is derived from an EMBL/GenBank/DDBJ whole genome shotgun (WGS) entry which is preliminary data.</text>
</comment>
<dbReference type="SUPFAM" id="SSF53822">
    <property type="entry name" value="Periplasmic binding protein-like I"/>
    <property type="match status" value="1"/>
</dbReference>
<keyword evidence="3" id="KW-0804">Transcription</keyword>
<dbReference type="Gene3D" id="1.10.260.40">
    <property type="entry name" value="lambda repressor-like DNA-binding domains"/>
    <property type="match status" value="1"/>
</dbReference>
<dbReference type="PANTHER" id="PTHR30146">
    <property type="entry name" value="LACI-RELATED TRANSCRIPTIONAL REPRESSOR"/>
    <property type="match status" value="1"/>
</dbReference>
<dbReference type="Proteomes" id="UP000047420">
    <property type="component" value="Unassembled WGS sequence"/>
</dbReference>